<proteinExistence type="predicted"/>
<accession>M2YV46</accession>
<organism evidence="2 3">
    <name type="scientific">Pseudocercospora fijiensis (strain CIRAD86)</name>
    <name type="common">Black leaf streak disease fungus</name>
    <name type="synonym">Mycosphaerella fijiensis</name>
    <dbReference type="NCBI Taxonomy" id="383855"/>
    <lineage>
        <taxon>Eukaryota</taxon>
        <taxon>Fungi</taxon>
        <taxon>Dikarya</taxon>
        <taxon>Ascomycota</taxon>
        <taxon>Pezizomycotina</taxon>
        <taxon>Dothideomycetes</taxon>
        <taxon>Dothideomycetidae</taxon>
        <taxon>Mycosphaerellales</taxon>
        <taxon>Mycosphaerellaceae</taxon>
        <taxon>Pseudocercospora</taxon>
    </lineage>
</organism>
<keyword evidence="3" id="KW-1185">Reference proteome</keyword>
<protein>
    <submittedName>
        <fullName evidence="2">Uncharacterized protein</fullName>
    </submittedName>
</protein>
<dbReference type="EMBL" id="KB446559">
    <property type="protein sequence ID" value="EME81600.1"/>
    <property type="molecule type" value="Genomic_DNA"/>
</dbReference>
<gene>
    <name evidence="2" type="ORF">MYCFIDRAFT_175194</name>
</gene>
<feature type="region of interest" description="Disordered" evidence="1">
    <location>
        <begin position="1"/>
        <end position="25"/>
    </location>
</feature>
<dbReference type="RefSeq" id="XP_007927219.1">
    <property type="nucleotide sequence ID" value="XM_007929028.1"/>
</dbReference>
<evidence type="ECO:0000313" key="3">
    <source>
        <dbReference type="Proteomes" id="UP000016932"/>
    </source>
</evidence>
<sequence>MNLSRMVSSKAYANGKSNCEEDSKSVQNMNISSSDWKLHLRLSTLPEMDSCYIGNLLETGVIPDRFDAAHGTLIPSYRNLTGRARRQLMVNVWKNGVVGRCPESGDRADRSKELGWAGKVGCEADRFGGMAGTGCDDETEDWLVFGPWGFISE</sequence>
<dbReference type="GeneID" id="19333344"/>
<dbReference type="VEuPathDB" id="FungiDB:MYCFIDRAFT_175194"/>
<dbReference type="KEGG" id="pfj:MYCFIDRAFT_175194"/>
<evidence type="ECO:0000256" key="1">
    <source>
        <dbReference type="SAM" id="MobiDB-lite"/>
    </source>
</evidence>
<dbReference type="Proteomes" id="UP000016932">
    <property type="component" value="Unassembled WGS sequence"/>
</dbReference>
<dbReference type="AlphaFoldDB" id="M2YV46"/>
<name>M2YV46_PSEFD</name>
<dbReference type="HOGENOM" id="CLU_1714108_0_0_1"/>
<reference evidence="2 3" key="1">
    <citation type="journal article" date="2012" name="PLoS Pathog.">
        <title>Diverse lifestyles and strategies of plant pathogenesis encoded in the genomes of eighteen Dothideomycetes fungi.</title>
        <authorList>
            <person name="Ohm R.A."/>
            <person name="Feau N."/>
            <person name="Henrissat B."/>
            <person name="Schoch C.L."/>
            <person name="Horwitz B.A."/>
            <person name="Barry K.W."/>
            <person name="Condon B.J."/>
            <person name="Copeland A.C."/>
            <person name="Dhillon B."/>
            <person name="Glaser F."/>
            <person name="Hesse C.N."/>
            <person name="Kosti I."/>
            <person name="LaButti K."/>
            <person name="Lindquist E.A."/>
            <person name="Lucas S."/>
            <person name="Salamov A.A."/>
            <person name="Bradshaw R.E."/>
            <person name="Ciuffetti L."/>
            <person name="Hamelin R.C."/>
            <person name="Kema G.H.J."/>
            <person name="Lawrence C."/>
            <person name="Scott J.A."/>
            <person name="Spatafora J.W."/>
            <person name="Turgeon B.G."/>
            <person name="de Wit P.J.G.M."/>
            <person name="Zhong S."/>
            <person name="Goodwin S.B."/>
            <person name="Grigoriev I.V."/>
        </authorList>
    </citation>
    <scope>NUCLEOTIDE SEQUENCE [LARGE SCALE GENOMIC DNA]</scope>
    <source>
        <strain evidence="2 3">CIRAD86</strain>
    </source>
</reference>
<evidence type="ECO:0000313" key="2">
    <source>
        <dbReference type="EMBL" id="EME81600.1"/>
    </source>
</evidence>